<accession>A0A4Q5LFP1</accession>
<organism evidence="1 2">
    <name type="scientific">Hymenobacter persicinus</name>
    <dbReference type="NCBI Taxonomy" id="2025506"/>
    <lineage>
        <taxon>Bacteria</taxon>
        <taxon>Pseudomonadati</taxon>
        <taxon>Bacteroidota</taxon>
        <taxon>Cytophagia</taxon>
        <taxon>Cytophagales</taxon>
        <taxon>Hymenobacteraceae</taxon>
        <taxon>Hymenobacter</taxon>
    </lineage>
</organism>
<gene>
    <name evidence="1" type="ORF">EWM57_05490</name>
</gene>
<dbReference type="OrthoDB" id="2875031at2"/>
<protein>
    <submittedName>
        <fullName evidence="1">Uncharacterized protein</fullName>
    </submittedName>
</protein>
<proteinExistence type="predicted"/>
<sequence>MARHGHEYDLHDDFYDDDGIACAAEEVVQHEELFAFPTLVSLSSQVDGLIDYALVKWWYPPAVTAYLVAFAPSQVLHVLDEKLALNPYLLPKCVEIAAESLGDQAYAWVKYQLDLAEEPEQVLAFAYALSRCFPAAEANAYILSALNTLSEKTLAEYVTCLCYLEGATPLDWLETHCSSITHVVGNYGVAAAALGITWERIDRWLQAGRPLSLIALDALVNCSTTSETQNTSLWLREHLPHLHAPIAVEEMDEVLQEYVSRDSVPRTKNALRFIQEHWQQILKTEQG</sequence>
<evidence type="ECO:0000313" key="1">
    <source>
        <dbReference type="EMBL" id="RYU81834.1"/>
    </source>
</evidence>
<dbReference type="Proteomes" id="UP000294155">
    <property type="component" value="Unassembled WGS sequence"/>
</dbReference>
<evidence type="ECO:0000313" key="2">
    <source>
        <dbReference type="Proteomes" id="UP000294155"/>
    </source>
</evidence>
<reference evidence="1 2" key="1">
    <citation type="submission" date="2019-02" db="EMBL/GenBank/DDBJ databases">
        <title>Bacterial novel species isolated from soil.</title>
        <authorList>
            <person name="Jung H.-Y."/>
        </authorList>
    </citation>
    <scope>NUCLEOTIDE SEQUENCE [LARGE SCALE GENOMIC DNA]</scope>
    <source>
        <strain evidence="1 2">1-3-3-3</strain>
    </source>
</reference>
<dbReference type="RefSeq" id="WP_129920138.1">
    <property type="nucleotide sequence ID" value="NZ_SEWE01000008.1"/>
</dbReference>
<dbReference type="EMBL" id="SEWE01000008">
    <property type="protein sequence ID" value="RYU81834.1"/>
    <property type="molecule type" value="Genomic_DNA"/>
</dbReference>
<name>A0A4Q5LFP1_9BACT</name>
<comment type="caution">
    <text evidence="1">The sequence shown here is derived from an EMBL/GenBank/DDBJ whole genome shotgun (WGS) entry which is preliminary data.</text>
</comment>
<dbReference type="AlphaFoldDB" id="A0A4Q5LFP1"/>
<keyword evidence="2" id="KW-1185">Reference proteome</keyword>